<evidence type="ECO:0000313" key="8">
    <source>
        <dbReference type="Proteomes" id="UP000050465"/>
    </source>
</evidence>
<keyword evidence="2 5" id="KW-0812">Transmembrane</keyword>
<evidence type="ECO:0000313" key="7">
    <source>
        <dbReference type="EMBL" id="KPQ31860.1"/>
    </source>
</evidence>
<feature type="transmembrane region" description="Helical" evidence="5">
    <location>
        <begin position="45"/>
        <end position="66"/>
    </location>
</feature>
<sequence>MYLVKEKHLMTVNSRNVPTAYALWCLCLFGICGGQRFYSGKIGSGLLYLFTFGFIGIGQFIDLFLIPEMVGGSGSGIAMAHANASNTINLNLGDLKDVISTQPKTTGDLQSPLQKLILAAKENQGQLSFGQVLLATGLEAEEAKSLLADAERNQICATANHESSGAIRYKFDI</sequence>
<evidence type="ECO:0000259" key="6">
    <source>
        <dbReference type="Pfam" id="PF05154"/>
    </source>
</evidence>
<evidence type="ECO:0000256" key="5">
    <source>
        <dbReference type="SAM" id="Phobius"/>
    </source>
</evidence>
<feature type="transmembrane region" description="Helical" evidence="5">
    <location>
        <begin position="20"/>
        <end position="38"/>
    </location>
</feature>
<evidence type="ECO:0000256" key="2">
    <source>
        <dbReference type="ARBA" id="ARBA00022692"/>
    </source>
</evidence>
<dbReference type="InterPro" id="IPR007829">
    <property type="entry name" value="TM2"/>
</dbReference>
<dbReference type="STRING" id="1666911.HLUCCA11_22830"/>
<dbReference type="PANTHER" id="PTHR21016">
    <property type="entry name" value="BETA-AMYLOID BINDING PROTEIN-RELATED"/>
    <property type="match status" value="1"/>
</dbReference>
<gene>
    <name evidence="7" type="ORF">HLUCCA11_22830</name>
</gene>
<dbReference type="EMBL" id="LJZR01000079">
    <property type="protein sequence ID" value="KPQ31860.1"/>
    <property type="molecule type" value="Genomic_DNA"/>
</dbReference>
<dbReference type="AlphaFoldDB" id="A0A0P7YNE9"/>
<dbReference type="PANTHER" id="PTHR21016:SF25">
    <property type="entry name" value="TM2 DOMAIN-CONTAINING PROTEIN DDB_G0277895-RELATED"/>
    <property type="match status" value="1"/>
</dbReference>
<organism evidence="7 8">
    <name type="scientific">Phormidesmis priestleyi Ana</name>
    <dbReference type="NCBI Taxonomy" id="1666911"/>
    <lineage>
        <taxon>Bacteria</taxon>
        <taxon>Bacillati</taxon>
        <taxon>Cyanobacteriota</taxon>
        <taxon>Cyanophyceae</taxon>
        <taxon>Leptolyngbyales</taxon>
        <taxon>Leptolyngbyaceae</taxon>
        <taxon>Phormidesmis</taxon>
    </lineage>
</organism>
<dbReference type="InterPro" id="IPR050932">
    <property type="entry name" value="TM2D1-3-like"/>
</dbReference>
<dbReference type="Pfam" id="PF05154">
    <property type="entry name" value="TM2"/>
    <property type="match status" value="1"/>
</dbReference>
<dbReference type="Proteomes" id="UP000050465">
    <property type="component" value="Unassembled WGS sequence"/>
</dbReference>
<keyword evidence="4 5" id="KW-0472">Membrane</keyword>
<dbReference type="GO" id="GO:0016020">
    <property type="term" value="C:membrane"/>
    <property type="evidence" value="ECO:0007669"/>
    <property type="project" value="UniProtKB-SubCell"/>
</dbReference>
<evidence type="ECO:0000256" key="3">
    <source>
        <dbReference type="ARBA" id="ARBA00022989"/>
    </source>
</evidence>
<reference evidence="7 8" key="1">
    <citation type="submission" date="2015-09" db="EMBL/GenBank/DDBJ databases">
        <title>Identification and resolution of microdiversity through metagenomic sequencing of parallel consortia.</title>
        <authorList>
            <person name="Nelson W.C."/>
            <person name="Romine M.F."/>
            <person name="Lindemann S.R."/>
        </authorList>
    </citation>
    <scope>NUCLEOTIDE SEQUENCE [LARGE SCALE GENOMIC DNA]</scope>
    <source>
        <strain evidence="7">Ana</strain>
    </source>
</reference>
<evidence type="ECO:0000256" key="1">
    <source>
        <dbReference type="ARBA" id="ARBA00004141"/>
    </source>
</evidence>
<name>A0A0P7YNE9_9CYAN</name>
<proteinExistence type="predicted"/>
<keyword evidence="3 5" id="KW-1133">Transmembrane helix</keyword>
<comment type="caution">
    <text evidence="7">The sequence shown here is derived from an EMBL/GenBank/DDBJ whole genome shotgun (WGS) entry which is preliminary data.</text>
</comment>
<protein>
    <submittedName>
        <fullName evidence="7">Putative membrane protein</fullName>
    </submittedName>
</protein>
<accession>A0A0P7YNE9</accession>
<comment type="subcellular location">
    <subcellularLocation>
        <location evidence="1">Membrane</location>
        <topology evidence="1">Multi-pass membrane protein</topology>
    </subcellularLocation>
</comment>
<feature type="domain" description="TM2" evidence="6">
    <location>
        <begin position="15"/>
        <end position="64"/>
    </location>
</feature>
<evidence type="ECO:0000256" key="4">
    <source>
        <dbReference type="ARBA" id="ARBA00023136"/>
    </source>
</evidence>